<name>A0A2P1PN16_9GAMM</name>
<evidence type="ECO:0000313" key="1">
    <source>
        <dbReference type="EMBL" id="AVP96218.1"/>
    </source>
</evidence>
<dbReference type="RefSeq" id="WP_106890147.1">
    <property type="nucleotide sequence ID" value="NZ_CP027860.1"/>
</dbReference>
<proteinExistence type="predicted"/>
<dbReference type="EMBL" id="CP027860">
    <property type="protein sequence ID" value="AVP96218.1"/>
    <property type="molecule type" value="Genomic_DNA"/>
</dbReference>
<reference evidence="1 2" key="1">
    <citation type="submission" date="2018-03" db="EMBL/GenBank/DDBJ databases">
        <title>Ahniella affigens gen. nov., sp. nov., a gammaproteobacterium isolated from sandy soil near a stream.</title>
        <authorList>
            <person name="Ko Y."/>
            <person name="Kim J.-H."/>
        </authorList>
    </citation>
    <scope>NUCLEOTIDE SEQUENCE [LARGE SCALE GENOMIC DNA]</scope>
    <source>
        <strain evidence="1 2">D13</strain>
    </source>
</reference>
<dbReference type="AlphaFoldDB" id="A0A2P1PN16"/>
<organism evidence="1 2">
    <name type="scientific">Ahniella affigens</name>
    <dbReference type="NCBI Taxonomy" id="2021234"/>
    <lineage>
        <taxon>Bacteria</taxon>
        <taxon>Pseudomonadati</taxon>
        <taxon>Pseudomonadota</taxon>
        <taxon>Gammaproteobacteria</taxon>
        <taxon>Lysobacterales</taxon>
        <taxon>Rhodanobacteraceae</taxon>
        <taxon>Ahniella</taxon>
    </lineage>
</organism>
<dbReference type="Proteomes" id="UP000241074">
    <property type="component" value="Chromosome"/>
</dbReference>
<evidence type="ECO:0000313" key="2">
    <source>
        <dbReference type="Proteomes" id="UP000241074"/>
    </source>
</evidence>
<gene>
    <name evidence="1" type="ORF">C7S18_02975</name>
</gene>
<protein>
    <submittedName>
        <fullName evidence="1">Uncharacterized protein</fullName>
    </submittedName>
</protein>
<dbReference type="KEGG" id="xba:C7S18_02975"/>
<accession>A0A2P1PN16</accession>
<sequence>MSSETINQVMDRISDDLLIQFEQITRFGFERYQQIPAELRIDLSPRAQAACIYDFMMTESERRFDGRADIRPITMRGLKVWAVEDHTLVRLKKMDASGLKCNYRTKQTKEYDRGTSFAEFPPEAIRLTVGYFADAFSSSIERVQVAYQRGTRIDWCAAILPEDQRVEGQKIWTDVTMQGRIAGFG</sequence>
<keyword evidence="2" id="KW-1185">Reference proteome</keyword>
<reference evidence="1 2" key="2">
    <citation type="submission" date="2018-03" db="EMBL/GenBank/DDBJ databases">
        <authorList>
            <person name="Keele B.F."/>
        </authorList>
    </citation>
    <scope>NUCLEOTIDE SEQUENCE [LARGE SCALE GENOMIC DNA]</scope>
    <source>
        <strain evidence="1 2">D13</strain>
    </source>
</reference>